<dbReference type="EMBL" id="CP015839">
    <property type="protein sequence ID" value="ANG62578.1"/>
    <property type="molecule type" value="Genomic_DNA"/>
</dbReference>
<reference evidence="1 2" key="2">
    <citation type="journal article" date="2018" name="Int. J. Syst. Evol. Microbiol.">
        <title>Marinobacterium aestuarii sp. nov., a benzene-degrading marine bacterium isolated from estuary sediment.</title>
        <authorList>
            <person name="Bae S.S."/>
            <person name="Jung J."/>
            <person name="Chung D."/>
            <person name="Baek K."/>
        </authorList>
    </citation>
    <scope>NUCLEOTIDE SEQUENCE [LARGE SCALE GENOMIC DNA]</scope>
    <source>
        <strain evidence="1 2">ST58-10</strain>
    </source>
</reference>
<dbReference type="KEGG" id="mars:A8C75_08840"/>
<sequence length="311" mass="33872">MLQQAAISSELVAELAADHASERLAPLEKTLLARWPVENYASVLRDPVQALGDARADYEFFLEGAQRVLDELGQFDIAALIELRFPVGGVQFGWHRFELSDLFLGQMWLAQAPMLEWLAAHAPRLESLAARARPYALAQSALWLERDGAQSRARAIDSGQLYPYLQRLFAGAFNLVGASALQPSKLLSAGMEPLLLAGGASRLGQADASVGQAFGMLEIDVRQATLTQLRSAAGLLYEKHLLEAQHYVLLSHGQYFVECVVAGVDDANDTKARDWIDVFEQVLAGLWMRGDLGTSIQAVLALLKQADSAAA</sequence>
<organism evidence="1 2">
    <name type="scientific">Marinobacterium aestuarii</name>
    <dbReference type="NCBI Taxonomy" id="1821621"/>
    <lineage>
        <taxon>Bacteria</taxon>
        <taxon>Pseudomonadati</taxon>
        <taxon>Pseudomonadota</taxon>
        <taxon>Gammaproteobacteria</taxon>
        <taxon>Oceanospirillales</taxon>
        <taxon>Oceanospirillaceae</taxon>
        <taxon>Marinobacterium</taxon>
    </lineage>
</organism>
<proteinExistence type="predicted"/>
<gene>
    <name evidence="1" type="ORF">A8C75_08840</name>
</gene>
<evidence type="ECO:0000313" key="2">
    <source>
        <dbReference type="Proteomes" id="UP000078070"/>
    </source>
</evidence>
<keyword evidence="2" id="KW-1185">Reference proteome</keyword>
<dbReference type="Proteomes" id="UP000078070">
    <property type="component" value="Chromosome"/>
</dbReference>
<name>A0A1A9EY48_9GAMM</name>
<accession>A0A1A9EY48</accession>
<protein>
    <submittedName>
        <fullName evidence="1">Uncharacterized protein</fullName>
    </submittedName>
</protein>
<evidence type="ECO:0000313" key="1">
    <source>
        <dbReference type="EMBL" id="ANG62578.1"/>
    </source>
</evidence>
<dbReference type="AlphaFoldDB" id="A0A1A9EY48"/>
<reference evidence="2" key="1">
    <citation type="submission" date="2016-05" db="EMBL/GenBank/DDBJ databases">
        <authorList>
            <person name="Baek K."/>
            <person name="Yang S.-J."/>
        </authorList>
    </citation>
    <scope>NUCLEOTIDE SEQUENCE [LARGE SCALE GENOMIC DNA]</scope>
    <source>
        <strain evidence="2">ST58-10</strain>
    </source>
</reference>